<evidence type="ECO:0000313" key="2">
    <source>
        <dbReference type="EMBL" id="GKV01480.1"/>
    </source>
</evidence>
<dbReference type="EMBL" id="BPVZ01000017">
    <property type="protein sequence ID" value="GKV01480.1"/>
    <property type="molecule type" value="Genomic_DNA"/>
</dbReference>
<keyword evidence="3" id="KW-1185">Reference proteome</keyword>
<dbReference type="InterPro" id="IPR011205">
    <property type="entry name" value="UCP015417_vWA"/>
</dbReference>
<name>A0AAV5IM77_9ROSI</name>
<gene>
    <name evidence="2" type="ORF">SLEP1_g14028</name>
</gene>
<dbReference type="InterPro" id="IPR058580">
    <property type="entry name" value="DUF2828"/>
</dbReference>
<sequence>MKASKEEHYAYRVRDRLRKEVLVPLRKVAWGCLSVYIGANSWDSIPYNRVAKYILHHSQALGKLAIANPIEWGPKELYHNHATLVCNHGV</sequence>
<dbReference type="PANTHER" id="PTHR31373:SF17">
    <property type="entry name" value="OS06G0652100 PROTEIN"/>
    <property type="match status" value="1"/>
</dbReference>
<reference evidence="2 3" key="1">
    <citation type="journal article" date="2021" name="Commun. Biol.">
        <title>The genome of Shorea leprosula (Dipterocarpaceae) highlights the ecological relevance of drought in aseasonal tropical rainforests.</title>
        <authorList>
            <person name="Ng K.K.S."/>
            <person name="Kobayashi M.J."/>
            <person name="Fawcett J.A."/>
            <person name="Hatakeyama M."/>
            <person name="Paape T."/>
            <person name="Ng C.H."/>
            <person name="Ang C.C."/>
            <person name="Tnah L.H."/>
            <person name="Lee C.T."/>
            <person name="Nishiyama T."/>
            <person name="Sese J."/>
            <person name="O'Brien M.J."/>
            <person name="Copetti D."/>
            <person name="Mohd Noor M.I."/>
            <person name="Ong R.C."/>
            <person name="Putra M."/>
            <person name="Sireger I.Z."/>
            <person name="Indrioko S."/>
            <person name="Kosugi Y."/>
            <person name="Izuno A."/>
            <person name="Isagi Y."/>
            <person name="Lee S.L."/>
            <person name="Shimizu K.K."/>
        </authorList>
    </citation>
    <scope>NUCLEOTIDE SEQUENCE [LARGE SCALE GENOMIC DNA]</scope>
    <source>
        <strain evidence="2">214</strain>
    </source>
</reference>
<proteinExistence type="predicted"/>
<dbReference type="Pfam" id="PF11443">
    <property type="entry name" value="DUF2828"/>
    <property type="match status" value="1"/>
</dbReference>
<comment type="caution">
    <text evidence="2">The sequence shown here is derived from an EMBL/GenBank/DDBJ whole genome shotgun (WGS) entry which is preliminary data.</text>
</comment>
<dbReference type="AlphaFoldDB" id="A0AAV5IM77"/>
<feature type="domain" description="DUF2828" evidence="1">
    <location>
        <begin position="3"/>
        <end position="55"/>
    </location>
</feature>
<protein>
    <recommendedName>
        <fullName evidence="1">DUF2828 domain-containing protein</fullName>
    </recommendedName>
</protein>
<evidence type="ECO:0000313" key="3">
    <source>
        <dbReference type="Proteomes" id="UP001054252"/>
    </source>
</evidence>
<accession>A0AAV5IM77</accession>
<dbReference type="PANTHER" id="PTHR31373">
    <property type="entry name" value="OS06G0652100 PROTEIN"/>
    <property type="match status" value="1"/>
</dbReference>
<organism evidence="2 3">
    <name type="scientific">Rubroshorea leprosula</name>
    <dbReference type="NCBI Taxonomy" id="152421"/>
    <lineage>
        <taxon>Eukaryota</taxon>
        <taxon>Viridiplantae</taxon>
        <taxon>Streptophyta</taxon>
        <taxon>Embryophyta</taxon>
        <taxon>Tracheophyta</taxon>
        <taxon>Spermatophyta</taxon>
        <taxon>Magnoliopsida</taxon>
        <taxon>eudicotyledons</taxon>
        <taxon>Gunneridae</taxon>
        <taxon>Pentapetalae</taxon>
        <taxon>rosids</taxon>
        <taxon>malvids</taxon>
        <taxon>Malvales</taxon>
        <taxon>Dipterocarpaceae</taxon>
        <taxon>Rubroshorea</taxon>
    </lineage>
</organism>
<evidence type="ECO:0000259" key="1">
    <source>
        <dbReference type="Pfam" id="PF11443"/>
    </source>
</evidence>
<dbReference type="Proteomes" id="UP001054252">
    <property type="component" value="Unassembled WGS sequence"/>
</dbReference>